<protein>
    <recommendedName>
        <fullName evidence="2">N-acetyltransferase domain-containing protein</fullName>
    </recommendedName>
</protein>
<dbReference type="PANTHER" id="PTHR20916">
    <property type="entry name" value="CYSTEINE AND GLYCINE-RICH PROTEIN 2 BINDING PROTEIN"/>
    <property type="match status" value="1"/>
</dbReference>
<dbReference type="InterPro" id="IPR016181">
    <property type="entry name" value="Acyl_CoA_acyltransferase"/>
</dbReference>
<dbReference type="RefSeq" id="XP_066927188.1">
    <property type="nucleotide sequence ID" value="XM_067071087.1"/>
</dbReference>
<feature type="compositionally biased region" description="Polar residues" evidence="1">
    <location>
        <begin position="357"/>
        <end position="368"/>
    </location>
</feature>
<dbReference type="EnsemblMetazoa" id="CLYHEMT014969.1">
    <property type="protein sequence ID" value="CLYHEMP014969.1"/>
    <property type="gene ID" value="CLYHEMG014969"/>
</dbReference>
<reference evidence="3" key="1">
    <citation type="submission" date="2021-01" db="UniProtKB">
        <authorList>
            <consortium name="EnsemblMetazoa"/>
        </authorList>
    </citation>
    <scope>IDENTIFICATION</scope>
</reference>
<dbReference type="GO" id="GO:0004402">
    <property type="term" value="F:histone acetyltransferase activity"/>
    <property type="evidence" value="ECO:0007669"/>
    <property type="project" value="TreeGrafter"/>
</dbReference>
<dbReference type="GeneID" id="136814549"/>
<dbReference type="Gene3D" id="3.90.980.20">
    <property type="match status" value="1"/>
</dbReference>
<evidence type="ECO:0000313" key="3">
    <source>
        <dbReference type="EnsemblMetazoa" id="CLYHEMP014969.1"/>
    </source>
</evidence>
<dbReference type="SUPFAM" id="SSF55729">
    <property type="entry name" value="Acyl-CoA N-acyltransferases (Nat)"/>
    <property type="match status" value="1"/>
</dbReference>
<dbReference type="AlphaFoldDB" id="A0A7M5WYJ3"/>
<dbReference type="FunFam" id="3.40.630.30:FF:000013">
    <property type="entry name" value="cysteine-rich protein 2-binding protein-like"/>
    <property type="match status" value="1"/>
</dbReference>
<dbReference type="PROSITE" id="PS51186">
    <property type="entry name" value="GNAT"/>
    <property type="match status" value="1"/>
</dbReference>
<feature type="region of interest" description="Disordered" evidence="1">
    <location>
        <begin position="187"/>
        <end position="218"/>
    </location>
</feature>
<feature type="compositionally biased region" description="Basic and acidic residues" evidence="1">
    <location>
        <begin position="491"/>
        <end position="514"/>
    </location>
</feature>
<dbReference type="OrthoDB" id="4080456at2759"/>
<evidence type="ECO:0000259" key="2">
    <source>
        <dbReference type="PROSITE" id="PS51186"/>
    </source>
</evidence>
<feature type="region of interest" description="Disordered" evidence="1">
    <location>
        <begin position="356"/>
        <end position="384"/>
    </location>
</feature>
<feature type="compositionally biased region" description="Low complexity" evidence="1">
    <location>
        <begin position="253"/>
        <end position="264"/>
    </location>
</feature>
<keyword evidence="4" id="KW-1185">Reference proteome</keyword>
<evidence type="ECO:0000313" key="4">
    <source>
        <dbReference type="Proteomes" id="UP000594262"/>
    </source>
</evidence>
<accession>A0A7M5WYJ3</accession>
<dbReference type="InterPro" id="IPR000182">
    <property type="entry name" value="GNAT_dom"/>
</dbReference>
<feature type="domain" description="N-acetyltransferase" evidence="2">
    <location>
        <begin position="619"/>
        <end position="763"/>
    </location>
</feature>
<feature type="region of interest" description="Disordered" evidence="1">
    <location>
        <begin position="491"/>
        <end position="517"/>
    </location>
</feature>
<dbReference type="Gene3D" id="3.40.630.30">
    <property type="match status" value="1"/>
</dbReference>
<sequence length="763" mass="87202">MQPATKPCKYCKAIKEGMESYKCSKCFELSHLACMKCKKPSRLKGDFLFVFECKDCNFQKKDVLSRMKLSWVQIIHLALYNLTVNERGRQGFFRWKEEICGFIDKNWNVIMPGKVKPPTWIGTIAGTLSVHSQNVFRSGQMFFNETGWWALQEVTIPKADIDNYKIIRPPKNTQDMLKNKTDNLMNIASDLGRGKRQRKTKDKMDSGPVSKSMKIETTTTKKLISPADCIKSAKIKKEPIDTYEANNIEKPKQSQSTASTSKSQCARTNVKKDIKKEKTDSSPSIQQTKKQQPVPNRNRTISNSLNTNCNIMAELRDAGYSSAVQVEDPFASLFDDMSVFEMSSLTSNEHLVEAPFSDSNPAPSTLNPQAAHFSLPKNKSSENAAQKTTLKIDKLNLNNIKTEPPEVEPIKIPEALSKPIQKLKSIKPIEKFANVKQLSLPEESEFLVKLDDYPLTVNSDCSVRRLRRKLLNRKARREKGLAMFSIEKKKLQTDQKTKNQKESNEQTTNEESKKSKGVIDTVKPDFNHPALVGVNVLDKYCKFTGLRTSSFNNIGNRSLFALIGIDENIGGYQNSITSPYTSRILKPYIRRDFTVLPPKLKILKEIQKRSKQTHRNWPIDYCYVQPMHIPAVNALCADFFWPGIDLTECLQYPEFSCVVMYRKLLIGFAFMVPDVKFNEAYISFILVHPDWRRCGIATNMIYHLIQTCMGKDITLHVSPSNPSMLLYQKFGFKAEALILDFYKKYLPEDDTSSRHAFLLRLQR</sequence>
<name>A0A7M5WYJ3_9CNID</name>
<organism evidence="3 4">
    <name type="scientific">Clytia hemisphaerica</name>
    <dbReference type="NCBI Taxonomy" id="252671"/>
    <lineage>
        <taxon>Eukaryota</taxon>
        <taxon>Metazoa</taxon>
        <taxon>Cnidaria</taxon>
        <taxon>Hydrozoa</taxon>
        <taxon>Hydroidolina</taxon>
        <taxon>Leptothecata</taxon>
        <taxon>Obeliida</taxon>
        <taxon>Clytiidae</taxon>
        <taxon>Clytia</taxon>
    </lineage>
</organism>
<dbReference type="PANTHER" id="PTHR20916:SF26">
    <property type="entry name" value="CYSTEINE-RICH PROTEIN 2-BINDING PROTEIN"/>
    <property type="match status" value="1"/>
</dbReference>
<feature type="compositionally biased region" description="Polar residues" evidence="1">
    <location>
        <begin position="281"/>
        <end position="303"/>
    </location>
</feature>
<feature type="region of interest" description="Disordered" evidence="1">
    <location>
        <begin position="244"/>
        <end position="303"/>
    </location>
</feature>
<dbReference type="Proteomes" id="UP000594262">
    <property type="component" value="Unplaced"/>
</dbReference>
<evidence type="ECO:0000256" key="1">
    <source>
        <dbReference type="SAM" id="MobiDB-lite"/>
    </source>
</evidence>
<dbReference type="Pfam" id="PF00583">
    <property type="entry name" value="Acetyltransf_1"/>
    <property type="match status" value="1"/>
</dbReference>
<proteinExistence type="predicted"/>
<feature type="compositionally biased region" description="Basic and acidic residues" evidence="1">
    <location>
        <begin position="270"/>
        <end position="280"/>
    </location>
</feature>
<dbReference type="CDD" id="cd04301">
    <property type="entry name" value="NAT_SF"/>
    <property type="match status" value="1"/>
</dbReference>